<proteinExistence type="predicted"/>
<evidence type="ECO:0000313" key="1">
    <source>
        <dbReference type="EMBL" id="NKZ39754.1"/>
    </source>
</evidence>
<dbReference type="EMBL" id="JAAZQD010000005">
    <property type="protein sequence ID" value="NKZ39754.1"/>
    <property type="molecule type" value="Genomic_DNA"/>
</dbReference>
<protein>
    <submittedName>
        <fullName evidence="1">Uncharacterized protein</fullName>
    </submittedName>
</protein>
<name>A0A846ZNE5_9GAMM</name>
<evidence type="ECO:0000313" key="2">
    <source>
        <dbReference type="Proteomes" id="UP000541636"/>
    </source>
</evidence>
<accession>A0A846ZNE5</accession>
<keyword evidence="2" id="KW-1185">Reference proteome</keyword>
<dbReference type="AlphaFoldDB" id="A0A846ZNE5"/>
<gene>
    <name evidence="1" type="ORF">HF690_12430</name>
</gene>
<sequence length="60" mass="6736">MKHRAPTHRVAAIVWAGIEADIQQVQRQLDRIAPNPDDQFDIDTIQTIVSEPGTVVWSIS</sequence>
<dbReference type="Proteomes" id="UP000541636">
    <property type="component" value="Unassembled WGS sequence"/>
</dbReference>
<reference evidence="1 2" key="1">
    <citation type="journal article" date="2017" name="Int. J. Syst. Evol. Microbiol.">
        <title>Oleiagrimonas citrea sp. nov., a marine bacterium isolated from tidal flat sediment and emended description of the genus Oleiagrimonas Fang et al. 2015 and Oleiagrimonas soli.</title>
        <authorList>
            <person name="Yang S.H."/>
            <person name="Seo H.S."/>
            <person name="Seong C.N."/>
            <person name="Kwon K.K."/>
        </authorList>
    </citation>
    <scope>NUCLEOTIDE SEQUENCE [LARGE SCALE GENOMIC DNA]</scope>
    <source>
        <strain evidence="1 2">MEBiC09124</strain>
    </source>
</reference>
<organism evidence="1 2">
    <name type="scientific">Oleiagrimonas citrea</name>
    <dbReference type="NCBI Taxonomy" id="1665687"/>
    <lineage>
        <taxon>Bacteria</taxon>
        <taxon>Pseudomonadati</taxon>
        <taxon>Pseudomonadota</taxon>
        <taxon>Gammaproteobacteria</taxon>
        <taxon>Lysobacterales</taxon>
        <taxon>Rhodanobacteraceae</taxon>
        <taxon>Oleiagrimonas</taxon>
    </lineage>
</organism>
<comment type="caution">
    <text evidence="1">The sequence shown here is derived from an EMBL/GenBank/DDBJ whole genome shotgun (WGS) entry which is preliminary data.</text>
</comment>